<keyword evidence="1" id="KW-0479">Metal-binding</keyword>
<comment type="caution">
    <text evidence="4">The sequence shown here is derived from an EMBL/GenBank/DDBJ whole genome shotgun (WGS) entry which is preliminary data.</text>
</comment>
<keyword evidence="1" id="KW-0862">Zinc</keyword>
<dbReference type="GO" id="GO:0003676">
    <property type="term" value="F:nucleic acid binding"/>
    <property type="evidence" value="ECO:0007669"/>
    <property type="project" value="InterPro"/>
</dbReference>
<dbReference type="SMART" id="SM00343">
    <property type="entry name" value="ZnF_C2HC"/>
    <property type="match status" value="1"/>
</dbReference>
<dbReference type="InterPro" id="IPR054722">
    <property type="entry name" value="PolX-like_BBD"/>
</dbReference>
<name>A0A6A6N7F6_HEVBR</name>
<dbReference type="PANTHER" id="PTHR11439">
    <property type="entry name" value="GAG-POL-RELATED RETROTRANSPOSON"/>
    <property type="match status" value="1"/>
</dbReference>
<accession>A0A6A6N7F6</accession>
<dbReference type="Pfam" id="PF14223">
    <property type="entry name" value="Retrotran_gag_2"/>
    <property type="match status" value="1"/>
</dbReference>
<organism evidence="4 5">
    <name type="scientific">Hevea brasiliensis</name>
    <name type="common">Para rubber tree</name>
    <name type="synonym">Siphonia brasiliensis</name>
    <dbReference type="NCBI Taxonomy" id="3981"/>
    <lineage>
        <taxon>Eukaryota</taxon>
        <taxon>Viridiplantae</taxon>
        <taxon>Streptophyta</taxon>
        <taxon>Embryophyta</taxon>
        <taxon>Tracheophyta</taxon>
        <taxon>Spermatophyta</taxon>
        <taxon>Magnoliopsida</taxon>
        <taxon>eudicotyledons</taxon>
        <taxon>Gunneridae</taxon>
        <taxon>Pentapetalae</taxon>
        <taxon>rosids</taxon>
        <taxon>fabids</taxon>
        <taxon>Malpighiales</taxon>
        <taxon>Euphorbiaceae</taxon>
        <taxon>Crotonoideae</taxon>
        <taxon>Micrandreae</taxon>
        <taxon>Hevea</taxon>
    </lineage>
</organism>
<evidence type="ECO:0000256" key="1">
    <source>
        <dbReference type="PROSITE-ProRule" id="PRU00047"/>
    </source>
</evidence>
<proteinExistence type="predicted"/>
<evidence type="ECO:0000256" key="2">
    <source>
        <dbReference type="SAM" id="MobiDB-lite"/>
    </source>
</evidence>
<feature type="domain" description="CCHC-type" evidence="3">
    <location>
        <begin position="167"/>
        <end position="181"/>
    </location>
</feature>
<keyword evidence="5" id="KW-1185">Reference proteome</keyword>
<dbReference type="SUPFAM" id="SSF57756">
    <property type="entry name" value="Retrovirus zinc finger-like domains"/>
    <property type="match status" value="1"/>
</dbReference>
<feature type="region of interest" description="Disordered" evidence="2">
    <location>
        <begin position="132"/>
        <end position="163"/>
    </location>
</feature>
<dbReference type="Gene3D" id="4.10.60.10">
    <property type="entry name" value="Zinc finger, CCHC-type"/>
    <property type="match status" value="1"/>
</dbReference>
<gene>
    <name evidence="4" type="ORF">GH714_030666</name>
</gene>
<sequence>MFTLKTMVEEDVLKHIRDVKTPKEAWDTFAKLFSKKNDTRLQLLKSELLSLAQSDMKITQYFRKVKSLCREIFELDPQAPMGETRMKRIIIHGLKPEYKGFVAAVRGWQNQPSLVEFENLLAGQEALVKQMGEVSQKGKAKNHQGEGSTSSRGASKNQGKGKKFEGKCYNCGKKGHIAKMCWSKRRTVESNAATSKSEEEWDAEALFATEEDEIALTATTSDLIDYEKDWIVDSGCSNHMTCDREKLQNFSEYKGSHVVVIANNSKLPIAHVDNTMVSSQYNATEVPLQNVYHVPGMKKNLLSIAQLTSSGHYVLFGPQDVKVYRDLEIIKEPVMKGQRLESVYVTTADTTYVDKTRKNETTDLWHMRLGHVSYSKLDVMMKRLMLKGLPQLEVRTDTICAGYKEVLSESDVFKDVLESPQIQIRLSEYEDADNGDIEEGITQNPWQTRDCEEEVLRSKENLSVRFQMKELGQLKHFLSLECKTISTPIEPNTKMCAHEGKDLEDTTMYHRVVGSLIYLTLTRPDISYAVGVMSRYKQSPKKPHLEAIRRVMRYVKSTLGYGIMYKRGGDCKLVGYCDADYAGDHDTHRSTTSGGVSGGSNGSSRKHLAYATVEGFASTNKKVEVNLDSKVVVKLLSVEDVQDRRLVNLIVHCGGILNQPLAGDP</sequence>
<dbReference type="EMBL" id="JAAGAX010000003">
    <property type="protein sequence ID" value="KAF2320775.1"/>
    <property type="molecule type" value="Genomic_DNA"/>
</dbReference>
<dbReference type="Pfam" id="PF13976">
    <property type="entry name" value="gag_pre-integrs"/>
    <property type="match status" value="1"/>
</dbReference>
<evidence type="ECO:0000313" key="5">
    <source>
        <dbReference type="Proteomes" id="UP000467840"/>
    </source>
</evidence>
<protein>
    <recommendedName>
        <fullName evidence="3">CCHC-type domain-containing protein</fullName>
    </recommendedName>
</protein>
<dbReference type="Proteomes" id="UP000467840">
    <property type="component" value="Chromosome 10"/>
</dbReference>
<evidence type="ECO:0000313" key="4">
    <source>
        <dbReference type="EMBL" id="KAF2320775.1"/>
    </source>
</evidence>
<evidence type="ECO:0000259" key="3">
    <source>
        <dbReference type="PROSITE" id="PS50158"/>
    </source>
</evidence>
<dbReference type="InterPro" id="IPR025724">
    <property type="entry name" value="GAG-pre-integrase_dom"/>
</dbReference>
<dbReference type="InterPro" id="IPR036875">
    <property type="entry name" value="Znf_CCHC_sf"/>
</dbReference>
<keyword evidence="1" id="KW-0863">Zinc-finger</keyword>
<dbReference type="PANTHER" id="PTHR11439:SF475">
    <property type="entry name" value="CYSTEINE-RICH RLK (RECEPTOR-LIKE PROTEIN KINASE) 8"/>
    <property type="match status" value="1"/>
</dbReference>
<feature type="compositionally biased region" description="Polar residues" evidence="2">
    <location>
        <begin position="145"/>
        <end position="158"/>
    </location>
</feature>
<dbReference type="Pfam" id="PF00098">
    <property type="entry name" value="zf-CCHC"/>
    <property type="match status" value="1"/>
</dbReference>
<dbReference type="PROSITE" id="PS50158">
    <property type="entry name" value="ZF_CCHC"/>
    <property type="match status" value="1"/>
</dbReference>
<dbReference type="Pfam" id="PF22936">
    <property type="entry name" value="Pol_BBD"/>
    <property type="match status" value="1"/>
</dbReference>
<dbReference type="InterPro" id="IPR001878">
    <property type="entry name" value="Znf_CCHC"/>
</dbReference>
<reference evidence="4 5" key="1">
    <citation type="journal article" date="2020" name="Mol. Plant">
        <title>The Chromosome-Based Rubber Tree Genome Provides New Insights into Spurge Genome Evolution and Rubber Biosynthesis.</title>
        <authorList>
            <person name="Liu J."/>
            <person name="Shi C."/>
            <person name="Shi C.C."/>
            <person name="Li W."/>
            <person name="Zhang Q.J."/>
            <person name="Zhang Y."/>
            <person name="Li K."/>
            <person name="Lu H.F."/>
            <person name="Shi C."/>
            <person name="Zhu S.T."/>
            <person name="Xiao Z.Y."/>
            <person name="Nan H."/>
            <person name="Yue Y."/>
            <person name="Zhu X.G."/>
            <person name="Wu Y."/>
            <person name="Hong X.N."/>
            <person name="Fan G.Y."/>
            <person name="Tong Y."/>
            <person name="Zhang D."/>
            <person name="Mao C.L."/>
            <person name="Liu Y.L."/>
            <person name="Hao S.J."/>
            <person name="Liu W.Q."/>
            <person name="Lv M.Q."/>
            <person name="Zhang H.B."/>
            <person name="Liu Y."/>
            <person name="Hu-Tang G.R."/>
            <person name="Wang J.P."/>
            <person name="Wang J.H."/>
            <person name="Sun Y.H."/>
            <person name="Ni S.B."/>
            <person name="Chen W.B."/>
            <person name="Zhang X.C."/>
            <person name="Jiao Y.N."/>
            <person name="Eichler E.E."/>
            <person name="Li G.H."/>
            <person name="Liu X."/>
            <person name="Gao L.Z."/>
        </authorList>
    </citation>
    <scope>NUCLEOTIDE SEQUENCE [LARGE SCALE GENOMIC DNA]</scope>
    <source>
        <strain evidence="5">cv. GT1</strain>
        <tissue evidence="4">Leaf</tissue>
    </source>
</reference>
<dbReference type="GO" id="GO:0008270">
    <property type="term" value="F:zinc ion binding"/>
    <property type="evidence" value="ECO:0007669"/>
    <property type="project" value="UniProtKB-KW"/>
</dbReference>
<dbReference type="AlphaFoldDB" id="A0A6A6N7F6"/>